<keyword evidence="7" id="KW-0255">Endonuclease</keyword>
<dbReference type="InterPro" id="IPR007409">
    <property type="entry name" value="Restrct_endonuc_type1_HsdR_N"/>
</dbReference>
<evidence type="ECO:0000256" key="1">
    <source>
        <dbReference type="ARBA" id="ARBA00000851"/>
    </source>
</evidence>
<comment type="catalytic activity">
    <reaction evidence="1">
        <text>Endonucleolytic cleavage of DNA to give random double-stranded fragments with terminal 5'-phosphates, ATP is simultaneously hydrolyzed.</text>
        <dbReference type="EC" id="3.1.21.3"/>
    </reaction>
</comment>
<name>A0A367R470_NOSPU</name>
<evidence type="ECO:0000256" key="4">
    <source>
        <dbReference type="ARBA" id="ARBA00022722"/>
    </source>
</evidence>
<protein>
    <recommendedName>
        <fullName evidence="3">type I site-specific deoxyribonuclease</fullName>
        <ecNumber evidence="3">3.1.21.3</ecNumber>
    </recommendedName>
</protein>
<evidence type="ECO:0000256" key="9">
    <source>
        <dbReference type="ARBA" id="ARBA00022840"/>
    </source>
</evidence>
<dbReference type="GO" id="GO:0005524">
    <property type="term" value="F:ATP binding"/>
    <property type="evidence" value="ECO:0007669"/>
    <property type="project" value="UniProtKB-KW"/>
</dbReference>
<accession>A0A367R470</accession>
<dbReference type="GO" id="GO:0009307">
    <property type="term" value="P:DNA restriction-modification system"/>
    <property type="evidence" value="ECO:0007669"/>
    <property type="project" value="UniProtKB-KW"/>
</dbReference>
<organism evidence="12 13">
    <name type="scientific">Nostoc punctiforme NIES-2108</name>
    <dbReference type="NCBI Taxonomy" id="1356359"/>
    <lineage>
        <taxon>Bacteria</taxon>
        <taxon>Bacillati</taxon>
        <taxon>Cyanobacteriota</taxon>
        <taxon>Cyanophyceae</taxon>
        <taxon>Nostocales</taxon>
        <taxon>Nostocaceae</taxon>
        <taxon>Nostoc</taxon>
    </lineage>
</organism>
<keyword evidence="8" id="KW-0378">Hydrolase</keyword>
<dbReference type="PANTHER" id="PTHR30195:SF15">
    <property type="entry name" value="TYPE I RESTRICTION ENZYME HINDI ENDONUCLEASE SUBUNIT"/>
    <property type="match status" value="1"/>
</dbReference>
<reference evidence="12 13" key="1">
    <citation type="submission" date="2016-04" db="EMBL/GenBank/DDBJ databases">
        <authorList>
            <person name="Evans L.H."/>
            <person name="Alamgir A."/>
            <person name="Owens N."/>
            <person name="Weber N.D."/>
            <person name="Virtaneva K."/>
            <person name="Barbian K."/>
            <person name="Babar A."/>
            <person name="Rosenke K."/>
        </authorList>
    </citation>
    <scope>NUCLEOTIDE SEQUENCE [LARGE SCALE GENOMIC DNA]</scope>
    <source>
        <strain evidence="12">NIES-2108</strain>
    </source>
</reference>
<dbReference type="EC" id="3.1.21.3" evidence="3"/>
<comment type="caution">
    <text evidence="12">The sequence shown here is derived from an EMBL/GenBank/DDBJ whole genome shotgun (WGS) entry which is preliminary data.</text>
</comment>
<dbReference type="Pfam" id="PF04313">
    <property type="entry name" value="HSDR_N"/>
    <property type="match status" value="1"/>
</dbReference>
<evidence type="ECO:0000313" key="13">
    <source>
        <dbReference type="Proteomes" id="UP000252085"/>
    </source>
</evidence>
<evidence type="ECO:0000256" key="8">
    <source>
        <dbReference type="ARBA" id="ARBA00022801"/>
    </source>
</evidence>
<evidence type="ECO:0000259" key="11">
    <source>
        <dbReference type="Pfam" id="PF04313"/>
    </source>
</evidence>
<evidence type="ECO:0000256" key="5">
    <source>
        <dbReference type="ARBA" id="ARBA00022741"/>
    </source>
</evidence>
<evidence type="ECO:0000256" key="2">
    <source>
        <dbReference type="ARBA" id="ARBA00008598"/>
    </source>
</evidence>
<evidence type="ECO:0000256" key="6">
    <source>
        <dbReference type="ARBA" id="ARBA00022747"/>
    </source>
</evidence>
<evidence type="ECO:0000313" key="12">
    <source>
        <dbReference type="EMBL" id="RCJ30979.1"/>
    </source>
</evidence>
<evidence type="ECO:0000256" key="3">
    <source>
        <dbReference type="ARBA" id="ARBA00012654"/>
    </source>
</evidence>
<evidence type="ECO:0000256" key="10">
    <source>
        <dbReference type="ARBA" id="ARBA00023125"/>
    </source>
</evidence>
<dbReference type="AlphaFoldDB" id="A0A367R470"/>
<dbReference type="EMBL" id="LXQE01000180">
    <property type="protein sequence ID" value="RCJ30979.1"/>
    <property type="molecule type" value="Genomic_DNA"/>
</dbReference>
<dbReference type="Gene3D" id="3.90.1570.50">
    <property type="match status" value="1"/>
</dbReference>
<gene>
    <name evidence="12" type="ORF">A6769_31980</name>
</gene>
<keyword evidence="9" id="KW-0067">ATP-binding</keyword>
<keyword evidence="6" id="KW-0680">Restriction system</keyword>
<dbReference type="GO" id="GO:0009035">
    <property type="term" value="F:type I site-specific deoxyribonuclease activity"/>
    <property type="evidence" value="ECO:0007669"/>
    <property type="project" value="UniProtKB-EC"/>
</dbReference>
<comment type="similarity">
    <text evidence="2">Belongs to the HsdR family.</text>
</comment>
<dbReference type="GO" id="GO:0003677">
    <property type="term" value="F:DNA binding"/>
    <property type="evidence" value="ECO:0007669"/>
    <property type="project" value="UniProtKB-KW"/>
</dbReference>
<dbReference type="CDD" id="cd22332">
    <property type="entry name" value="HsdR_N"/>
    <property type="match status" value="1"/>
</dbReference>
<keyword evidence="4" id="KW-0540">Nuclease</keyword>
<keyword evidence="10" id="KW-0238">DNA-binding</keyword>
<dbReference type="Proteomes" id="UP000252085">
    <property type="component" value="Unassembled WGS sequence"/>
</dbReference>
<keyword evidence="5" id="KW-0547">Nucleotide-binding</keyword>
<dbReference type="PANTHER" id="PTHR30195">
    <property type="entry name" value="TYPE I SITE-SPECIFIC DEOXYRIBONUCLEASE PROTEIN SUBUNIT M AND R"/>
    <property type="match status" value="1"/>
</dbReference>
<proteinExistence type="inferred from homology"/>
<feature type="domain" description="Restriction endonuclease type I HsdR N-terminal" evidence="11">
    <location>
        <begin position="56"/>
        <end position="252"/>
    </location>
</feature>
<evidence type="ECO:0000256" key="7">
    <source>
        <dbReference type="ARBA" id="ARBA00022759"/>
    </source>
</evidence>
<dbReference type="InterPro" id="IPR051268">
    <property type="entry name" value="Type-I_R_enzyme_R_subunit"/>
</dbReference>
<sequence>MNRTQLKKTTVKASRVTKKLRRRFDLTQSAIPLLKSEQHKRREAMPAADKAIAPYALTWFEVIGYTVLLESDIALGKHQIGRSSYSEVVLYQRLYSALQKINPTKPDEAIAAAIHQVTCTHGSDLLENNRRFHKFLINGVEVEYLYNEEIVHDFVSLIDTSNLLNNDWLAIHPLTVVEGSYTQCPDVVVFINGLPLAVIVSIQPSDEQATFKEGHQRIQTYIEQIPKLFDYNTFLVVTYGNRARIGTLTSDWQEFLPWRTIDGEDFPAKGATELEVLIQGIFDKRRLLEQVLHLIVFEENGSSISKKLLRRPFCTTQYPKKSLHQG</sequence>